<dbReference type="OrthoDB" id="306690at2759"/>
<sequence>MYPQQVGHPASYASYPQSFTASHHDPPWSPVFQPQFAPERKPGVVSQRGPPRKPQDRKHGLWVGNIPLKTQILELRDHFMPGSASEILSVFYMPASRSGFINFRTAEACQSAAAHFNNSILHGTPIKCRPRRPIQGPISLTTDEQTLNVRRDSDGSSLEDTPNTSPTVASKGDESGENEDHVGGTLPIALDVVPGTNPPHKGYSRYFILKSLALDDLIASVETGRWATQIQNEDVLNNAFNSSEAVYLIFSANKTGKFFGYAKMTSAITSTQVPPTPSLTSYAQDTAKTTPVSIPTPAIGAIPKGHIVDELCYGRMFWEADTEETAPGPDAENGEMNTFALQWISLERLPFSRTTHLRNPWNGNKAVKIARDGTELEPKIGGALCRCMH</sequence>
<feature type="region of interest" description="Disordered" evidence="2">
    <location>
        <begin position="127"/>
        <end position="184"/>
    </location>
</feature>
<dbReference type="Gene3D" id="3.10.590.10">
    <property type="entry name" value="ph1033 like domains"/>
    <property type="match status" value="2"/>
</dbReference>
<feature type="region of interest" description="Disordered" evidence="2">
    <location>
        <begin position="30"/>
        <end position="59"/>
    </location>
</feature>
<reference evidence="5" key="1">
    <citation type="journal article" date="2020" name="Stud. Mycol.">
        <title>101 Dothideomycetes genomes: a test case for predicting lifestyles and emergence of pathogens.</title>
        <authorList>
            <person name="Haridas S."/>
            <person name="Albert R."/>
            <person name="Binder M."/>
            <person name="Bloem J."/>
            <person name="Labutti K."/>
            <person name="Salamov A."/>
            <person name="Andreopoulos B."/>
            <person name="Baker S."/>
            <person name="Barry K."/>
            <person name="Bills G."/>
            <person name="Bluhm B."/>
            <person name="Cannon C."/>
            <person name="Castanera R."/>
            <person name="Culley D."/>
            <person name="Daum C."/>
            <person name="Ezra D."/>
            <person name="Gonzalez J."/>
            <person name="Henrissat B."/>
            <person name="Kuo A."/>
            <person name="Liang C."/>
            <person name="Lipzen A."/>
            <person name="Lutzoni F."/>
            <person name="Magnuson J."/>
            <person name="Mondo S."/>
            <person name="Nolan M."/>
            <person name="Ohm R."/>
            <person name="Pangilinan J."/>
            <person name="Park H.-J."/>
            <person name="Ramirez L."/>
            <person name="Alfaro M."/>
            <person name="Sun H."/>
            <person name="Tritt A."/>
            <person name="Yoshinaga Y."/>
            <person name="Zwiers L.-H."/>
            <person name="Turgeon B."/>
            <person name="Goodwin S."/>
            <person name="Spatafora J."/>
            <person name="Crous P."/>
            <person name="Grigoriev I."/>
        </authorList>
    </citation>
    <scope>NUCLEOTIDE SEQUENCE</scope>
    <source>
        <strain evidence="5">CBS 115976</strain>
    </source>
</reference>
<evidence type="ECO:0000259" key="3">
    <source>
        <dbReference type="PROSITE" id="PS50102"/>
    </source>
</evidence>
<feature type="domain" description="YTH" evidence="4">
    <location>
        <begin position="204"/>
        <end position="388"/>
    </location>
</feature>
<organism evidence="5 6">
    <name type="scientific">Microthyrium microscopicum</name>
    <dbReference type="NCBI Taxonomy" id="703497"/>
    <lineage>
        <taxon>Eukaryota</taxon>
        <taxon>Fungi</taxon>
        <taxon>Dikarya</taxon>
        <taxon>Ascomycota</taxon>
        <taxon>Pezizomycotina</taxon>
        <taxon>Dothideomycetes</taxon>
        <taxon>Dothideomycetes incertae sedis</taxon>
        <taxon>Microthyriales</taxon>
        <taxon>Microthyriaceae</taxon>
        <taxon>Microthyrium</taxon>
    </lineage>
</organism>
<dbReference type="Gene3D" id="3.30.70.330">
    <property type="match status" value="1"/>
</dbReference>
<dbReference type="GO" id="GO:0000381">
    <property type="term" value="P:regulation of alternative mRNA splicing, via spliceosome"/>
    <property type="evidence" value="ECO:0007669"/>
    <property type="project" value="TreeGrafter"/>
</dbReference>
<feature type="compositionally biased region" description="Polar residues" evidence="2">
    <location>
        <begin position="155"/>
        <end position="168"/>
    </location>
</feature>
<gene>
    <name evidence="5" type="ORF">BT63DRAFT_434097</name>
</gene>
<evidence type="ECO:0000313" key="5">
    <source>
        <dbReference type="EMBL" id="KAF2666195.1"/>
    </source>
</evidence>
<dbReference type="InterPro" id="IPR012677">
    <property type="entry name" value="Nucleotide-bd_a/b_plait_sf"/>
</dbReference>
<dbReference type="PANTHER" id="PTHR12357">
    <property type="entry name" value="YTH YT521-B HOMOLOGY DOMAIN-CONTAINING"/>
    <property type="match status" value="1"/>
</dbReference>
<dbReference type="InterPro" id="IPR045168">
    <property type="entry name" value="YTH_prot"/>
</dbReference>
<name>A0A6A6U1M4_9PEZI</name>
<dbReference type="SUPFAM" id="SSF54928">
    <property type="entry name" value="RNA-binding domain, RBD"/>
    <property type="match status" value="1"/>
</dbReference>
<protein>
    <recommendedName>
        <fullName evidence="7">YTH domain-containing protein</fullName>
    </recommendedName>
</protein>
<dbReference type="InterPro" id="IPR035979">
    <property type="entry name" value="RBD_domain_sf"/>
</dbReference>
<proteinExistence type="predicted"/>
<evidence type="ECO:0000259" key="4">
    <source>
        <dbReference type="PROSITE" id="PS50882"/>
    </source>
</evidence>
<dbReference type="InterPro" id="IPR057720">
    <property type="entry name" value="RRM_YTH1"/>
</dbReference>
<dbReference type="Pfam" id="PF04146">
    <property type="entry name" value="YTH"/>
    <property type="match status" value="1"/>
</dbReference>
<dbReference type="EMBL" id="MU004239">
    <property type="protein sequence ID" value="KAF2666195.1"/>
    <property type="molecule type" value="Genomic_DNA"/>
</dbReference>
<keyword evidence="6" id="KW-1185">Reference proteome</keyword>
<dbReference type="GO" id="GO:0003729">
    <property type="term" value="F:mRNA binding"/>
    <property type="evidence" value="ECO:0007669"/>
    <property type="project" value="TreeGrafter"/>
</dbReference>
<dbReference type="PROSITE" id="PS50882">
    <property type="entry name" value="YTH"/>
    <property type="match status" value="1"/>
</dbReference>
<evidence type="ECO:0008006" key="7">
    <source>
        <dbReference type="Google" id="ProtNLM"/>
    </source>
</evidence>
<accession>A0A6A6U1M4</accession>
<dbReference type="GO" id="GO:1990247">
    <property type="term" value="F:N6-methyladenosine-containing RNA reader activity"/>
    <property type="evidence" value="ECO:0007669"/>
    <property type="project" value="TreeGrafter"/>
</dbReference>
<evidence type="ECO:0000256" key="2">
    <source>
        <dbReference type="SAM" id="MobiDB-lite"/>
    </source>
</evidence>
<evidence type="ECO:0000256" key="1">
    <source>
        <dbReference type="PROSITE-ProRule" id="PRU00176"/>
    </source>
</evidence>
<dbReference type="AlphaFoldDB" id="A0A6A6U1M4"/>
<dbReference type="GO" id="GO:0005654">
    <property type="term" value="C:nucleoplasm"/>
    <property type="evidence" value="ECO:0007669"/>
    <property type="project" value="TreeGrafter"/>
</dbReference>
<feature type="compositionally biased region" description="Basic and acidic residues" evidence="2">
    <location>
        <begin position="171"/>
        <end position="182"/>
    </location>
</feature>
<dbReference type="GO" id="GO:0000398">
    <property type="term" value="P:mRNA splicing, via spliceosome"/>
    <property type="evidence" value="ECO:0007669"/>
    <property type="project" value="TreeGrafter"/>
</dbReference>
<dbReference type="InterPro" id="IPR000504">
    <property type="entry name" value="RRM_dom"/>
</dbReference>
<dbReference type="PROSITE" id="PS50102">
    <property type="entry name" value="RRM"/>
    <property type="match status" value="1"/>
</dbReference>
<keyword evidence="1" id="KW-0694">RNA-binding</keyword>
<feature type="compositionally biased region" description="Polar residues" evidence="2">
    <location>
        <begin position="138"/>
        <end position="148"/>
    </location>
</feature>
<feature type="domain" description="RRM" evidence="3">
    <location>
        <begin position="59"/>
        <end position="133"/>
    </location>
</feature>
<evidence type="ECO:0000313" key="6">
    <source>
        <dbReference type="Proteomes" id="UP000799302"/>
    </source>
</evidence>
<dbReference type="CDD" id="cd00590">
    <property type="entry name" value="RRM_SF"/>
    <property type="match status" value="1"/>
</dbReference>
<dbReference type="SMART" id="SM00360">
    <property type="entry name" value="RRM"/>
    <property type="match status" value="1"/>
</dbReference>
<dbReference type="Pfam" id="PF25701">
    <property type="entry name" value="RRM_YTH1"/>
    <property type="match status" value="1"/>
</dbReference>
<dbReference type="PANTHER" id="PTHR12357:SF3">
    <property type="entry name" value="YTH DOMAIN-CONTAINING PROTEIN 1"/>
    <property type="match status" value="1"/>
</dbReference>
<dbReference type="Proteomes" id="UP000799302">
    <property type="component" value="Unassembled WGS sequence"/>
</dbReference>
<dbReference type="InterPro" id="IPR007275">
    <property type="entry name" value="YTH_domain"/>
</dbReference>
<dbReference type="CDD" id="cd21134">
    <property type="entry name" value="YTH"/>
    <property type="match status" value="1"/>
</dbReference>